<dbReference type="EMBL" id="MCIF01000002">
    <property type="protein sequence ID" value="RAQ97238.1"/>
    <property type="molecule type" value="Genomic_DNA"/>
</dbReference>
<organism evidence="1 2">
    <name type="scientific">Thermogemmatispora tikiterensis</name>
    <dbReference type="NCBI Taxonomy" id="1825093"/>
    <lineage>
        <taxon>Bacteria</taxon>
        <taxon>Bacillati</taxon>
        <taxon>Chloroflexota</taxon>
        <taxon>Ktedonobacteria</taxon>
        <taxon>Thermogemmatisporales</taxon>
        <taxon>Thermogemmatisporaceae</taxon>
        <taxon>Thermogemmatispora</taxon>
    </lineage>
</organism>
<comment type="caution">
    <text evidence="1">The sequence shown here is derived from an EMBL/GenBank/DDBJ whole genome shotgun (WGS) entry which is preliminary data.</text>
</comment>
<name>A0A328VH19_9CHLR</name>
<proteinExistence type="predicted"/>
<protein>
    <submittedName>
        <fullName evidence="1">Uncharacterized protein</fullName>
    </submittedName>
</protein>
<accession>A0A328VH19</accession>
<evidence type="ECO:0000313" key="1">
    <source>
        <dbReference type="EMBL" id="RAQ97238.1"/>
    </source>
</evidence>
<reference evidence="1 2" key="1">
    <citation type="submission" date="2016-08" db="EMBL/GenBank/DDBJ databases">
        <title>Analysis of Carbohydrate Active Enzymes in Thermogemmatispora T81 Reveals Carbohydrate Degradation Ability.</title>
        <authorList>
            <person name="Tomazini A."/>
            <person name="Lal S."/>
            <person name="Stott M."/>
            <person name="Henrissat B."/>
            <person name="Polikarpov I."/>
            <person name="Sparling R."/>
            <person name="Levin D.B."/>
        </authorList>
    </citation>
    <scope>NUCLEOTIDE SEQUENCE [LARGE SCALE GENOMIC DNA]</scope>
    <source>
        <strain evidence="1 2">T81</strain>
    </source>
</reference>
<keyword evidence="2" id="KW-1185">Reference proteome</keyword>
<dbReference type="Proteomes" id="UP000248706">
    <property type="component" value="Unassembled WGS sequence"/>
</dbReference>
<evidence type="ECO:0000313" key="2">
    <source>
        <dbReference type="Proteomes" id="UP000248706"/>
    </source>
</evidence>
<gene>
    <name evidence="1" type="ORF">A4R35_16995</name>
</gene>
<sequence length="73" mass="8396">MAIFIDISLCPAQYWVDLTILSREGLKAVLAAWRRCNFASQVFYYFSGRSGYGILRKKVQVLPRLQRPGITLE</sequence>
<dbReference type="AlphaFoldDB" id="A0A328VH19"/>